<evidence type="ECO:0000256" key="3">
    <source>
        <dbReference type="ARBA" id="ARBA00022679"/>
    </source>
</evidence>
<comment type="catalytic activity">
    <reaction evidence="7">
        <text>L-threonyl-[protein] + ATP = O-phospho-L-threonyl-[protein] + ADP + H(+)</text>
        <dbReference type="Rhea" id="RHEA:46608"/>
        <dbReference type="Rhea" id="RHEA-COMP:11060"/>
        <dbReference type="Rhea" id="RHEA-COMP:11605"/>
        <dbReference type="ChEBI" id="CHEBI:15378"/>
        <dbReference type="ChEBI" id="CHEBI:30013"/>
        <dbReference type="ChEBI" id="CHEBI:30616"/>
        <dbReference type="ChEBI" id="CHEBI:61977"/>
        <dbReference type="ChEBI" id="CHEBI:456216"/>
        <dbReference type="EC" id="2.7.11.1"/>
    </reaction>
</comment>
<feature type="binding site" evidence="10">
    <location>
        <begin position="151"/>
        <end position="152"/>
    </location>
    <ligand>
        <name>ATP</name>
        <dbReference type="ChEBI" id="CHEBI:30616"/>
    </ligand>
</feature>
<comment type="cofactor">
    <cofactor evidence="1">
        <name>Mg(2+)</name>
        <dbReference type="ChEBI" id="CHEBI:18420"/>
    </cofactor>
</comment>
<dbReference type="GO" id="GO:0004674">
    <property type="term" value="F:protein serine/threonine kinase activity"/>
    <property type="evidence" value="ECO:0007669"/>
    <property type="project" value="UniProtKB-KW"/>
</dbReference>
<dbReference type="Proteomes" id="UP000276776">
    <property type="component" value="Unassembled WGS sequence"/>
</dbReference>
<dbReference type="PROSITE" id="PS00108">
    <property type="entry name" value="PROTEIN_KINASE_ST"/>
    <property type="match status" value="1"/>
</dbReference>
<evidence type="ECO:0000256" key="1">
    <source>
        <dbReference type="ARBA" id="ARBA00001946"/>
    </source>
</evidence>
<evidence type="ECO:0000256" key="10">
    <source>
        <dbReference type="PIRSR" id="PIRSR630616-2"/>
    </source>
</evidence>
<dbReference type="OMA" id="TIFVIRI"/>
<dbReference type="Pfam" id="PF00069">
    <property type="entry name" value="Pkinase"/>
    <property type="match status" value="1"/>
</dbReference>
<name>A0A0N5D064_THECL</name>
<evidence type="ECO:0000256" key="6">
    <source>
        <dbReference type="ARBA" id="ARBA00022840"/>
    </source>
</evidence>
<dbReference type="STRING" id="103827.A0A0N5D064"/>
<keyword evidence="4 10" id="KW-0547">Nucleotide-binding</keyword>
<dbReference type="InterPro" id="IPR000719">
    <property type="entry name" value="Prot_kinase_dom"/>
</dbReference>
<evidence type="ECO:0000256" key="13">
    <source>
        <dbReference type="RuleBase" id="RU000304"/>
    </source>
</evidence>
<organism evidence="17">
    <name type="scientific">Thelazia callipaeda</name>
    <name type="common">Oriental eyeworm</name>
    <name type="synonym">Parasitic nematode</name>
    <dbReference type="NCBI Taxonomy" id="103827"/>
    <lineage>
        <taxon>Eukaryota</taxon>
        <taxon>Metazoa</taxon>
        <taxon>Ecdysozoa</taxon>
        <taxon>Nematoda</taxon>
        <taxon>Chromadorea</taxon>
        <taxon>Rhabditida</taxon>
        <taxon>Spirurina</taxon>
        <taxon>Spiruromorpha</taxon>
        <taxon>Thelazioidea</taxon>
        <taxon>Thelaziidae</taxon>
        <taxon>Thelazia</taxon>
    </lineage>
</organism>
<dbReference type="FunFam" id="1.10.510.10:FF:000571">
    <property type="entry name" value="Maternal embryonic leucine zipper kinase"/>
    <property type="match status" value="1"/>
</dbReference>
<evidence type="ECO:0000313" key="16">
    <source>
        <dbReference type="Proteomes" id="UP000276776"/>
    </source>
</evidence>
<proteinExistence type="inferred from homology"/>
<feature type="binding site" evidence="12">
    <location>
        <position position="59"/>
    </location>
    <ligand>
        <name>ATP</name>
        <dbReference type="ChEBI" id="CHEBI:30616"/>
    </ligand>
</feature>
<evidence type="ECO:0000256" key="9">
    <source>
        <dbReference type="PIRSR" id="PIRSR630616-1"/>
    </source>
</evidence>
<comment type="catalytic activity">
    <reaction evidence="8">
        <text>L-seryl-[protein] + ATP = O-phospho-L-seryl-[protein] + ADP + H(+)</text>
        <dbReference type="Rhea" id="RHEA:17989"/>
        <dbReference type="Rhea" id="RHEA-COMP:9863"/>
        <dbReference type="Rhea" id="RHEA-COMP:11604"/>
        <dbReference type="ChEBI" id="CHEBI:15378"/>
        <dbReference type="ChEBI" id="CHEBI:29999"/>
        <dbReference type="ChEBI" id="CHEBI:30616"/>
        <dbReference type="ChEBI" id="CHEBI:83421"/>
        <dbReference type="ChEBI" id="CHEBI:456216"/>
        <dbReference type="EC" id="2.7.11.1"/>
    </reaction>
</comment>
<evidence type="ECO:0000313" key="15">
    <source>
        <dbReference type="EMBL" id="VDN03487.1"/>
    </source>
</evidence>
<keyword evidence="2 13" id="KW-0723">Serine/threonine-protein kinase</keyword>
<keyword evidence="6 10" id="KW-0067">ATP-binding</keyword>
<evidence type="ECO:0000256" key="5">
    <source>
        <dbReference type="ARBA" id="ARBA00022777"/>
    </source>
</evidence>
<comment type="similarity">
    <text evidence="13">Belongs to the protein kinase superfamily.</text>
</comment>
<dbReference type="SUPFAM" id="SSF56112">
    <property type="entry name" value="Protein kinase-like (PK-like)"/>
    <property type="match status" value="1"/>
</dbReference>
<gene>
    <name evidence="15" type="ORF">TCLT_LOCUS6162</name>
</gene>
<evidence type="ECO:0000256" key="2">
    <source>
        <dbReference type="ARBA" id="ARBA00022527"/>
    </source>
</evidence>
<feature type="cross-link" description="Glycyl lysine isopeptide (Lys-Gly) (interchain with G-Cter in SUMO2)" evidence="11">
    <location>
        <position position="149"/>
    </location>
</feature>
<feature type="binding site" evidence="10">
    <location>
        <position position="165"/>
    </location>
    <ligand>
        <name>ATP</name>
        <dbReference type="ChEBI" id="CHEBI:30616"/>
    </ligand>
</feature>
<dbReference type="InterPro" id="IPR017441">
    <property type="entry name" value="Protein_kinase_ATP_BS"/>
</dbReference>
<feature type="active site" description="Proton acceptor" evidence="9">
    <location>
        <position position="147"/>
    </location>
</feature>
<evidence type="ECO:0000259" key="14">
    <source>
        <dbReference type="PROSITE" id="PS50011"/>
    </source>
</evidence>
<dbReference type="PROSITE" id="PS50011">
    <property type="entry name" value="PROTEIN_KINASE_DOM"/>
    <property type="match status" value="1"/>
</dbReference>
<dbReference type="AlphaFoldDB" id="A0A0N5D064"/>
<keyword evidence="16" id="KW-1185">Reference proteome</keyword>
<dbReference type="InterPro" id="IPR011009">
    <property type="entry name" value="Kinase-like_dom_sf"/>
</dbReference>
<dbReference type="EMBL" id="UYYF01004395">
    <property type="protein sequence ID" value="VDN03487.1"/>
    <property type="molecule type" value="Genomic_DNA"/>
</dbReference>
<feature type="domain" description="Protein kinase" evidence="14">
    <location>
        <begin position="26"/>
        <end position="250"/>
    </location>
</feature>
<dbReference type="PANTHER" id="PTHR24350">
    <property type="entry name" value="SERINE/THREONINE-PROTEIN KINASE IAL-RELATED"/>
    <property type="match status" value="1"/>
</dbReference>
<evidence type="ECO:0000256" key="12">
    <source>
        <dbReference type="PROSITE-ProRule" id="PRU10141"/>
    </source>
</evidence>
<dbReference type="SMART" id="SM00220">
    <property type="entry name" value="S_TKc"/>
    <property type="match status" value="1"/>
</dbReference>
<accession>A0A0N5D064</accession>
<dbReference type="InterPro" id="IPR030616">
    <property type="entry name" value="Aur-like"/>
</dbReference>
<dbReference type="Gene3D" id="1.10.510.10">
    <property type="entry name" value="Transferase(Phosphotransferase) domain 1"/>
    <property type="match status" value="1"/>
</dbReference>
<sequence>MKFTRKIPKCGFIKQLPNDESTEQLFNIVGSIGKGSYSDVFLAIQQSDSNFCALKRIFKRRTQNETQQVENEVDILSKCSHVNICRLLNAFETMSMYIIIFEYANNGDLFHVIESAGKFNEYTAATITTQVANAISYLHVHCIVHRDIKPENLLLARDFTIKLADFGLACVVHGPMYKICGTPTYIAPEMLAEKGYGMEVDTWSLGIILHVMLVGYAPWQCPDRRRLFQLITLSRLSFEHHTWSTVSSGT</sequence>
<dbReference type="PROSITE" id="PS00107">
    <property type="entry name" value="PROTEIN_KINASE_ATP"/>
    <property type="match status" value="1"/>
</dbReference>
<feature type="binding site" evidence="10">
    <location>
        <position position="55"/>
    </location>
    <ligand>
        <name>ATP</name>
        <dbReference type="ChEBI" id="CHEBI:30616"/>
    </ligand>
</feature>
<dbReference type="WBParaSite" id="TCLT_0000617301-mRNA-1">
    <property type="protein sequence ID" value="TCLT_0000617301-mRNA-1"/>
    <property type="gene ID" value="TCLT_0000617301"/>
</dbReference>
<evidence type="ECO:0000256" key="7">
    <source>
        <dbReference type="ARBA" id="ARBA00047899"/>
    </source>
</evidence>
<protein>
    <submittedName>
        <fullName evidence="17">Protein kinase domain-containing protein</fullName>
    </submittedName>
</protein>
<dbReference type="OrthoDB" id="1738954at2759"/>
<evidence type="ECO:0000256" key="4">
    <source>
        <dbReference type="ARBA" id="ARBA00022741"/>
    </source>
</evidence>
<keyword evidence="5" id="KW-0418">Kinase</keyword>
<dbReference type="InterPro" id="IPR008271">
    <property type="entry name" value="Ser/Thr_kinase_AS"/>
</dbReference>
<evidence type="ECO:0000256" key="8">
    <source>
        <dbReference type="ARBA" id="ARBA00048679"/>
    </source>
</evidence>
<dbReference type="GO" id="GO:0005524">
    <property type="term" value="F:ATP binding"/>
    <property type="evidence" value="ECO:0007669"/>
    <property type="project" value="UniProtKB-UniRule"/>
</dbReference>
<evidence type="ECO:0000313" key="17">
    <source>
        <dbReference type="WBParaSite" id="TCLT_0000617301-mRNA-1"/>
    </source>
</evidence>
<feature type="binding site" evidence="10">
    <location>
        <begin position="102"/>
        <end position="104"/>
    </location>
    <ligand>
        <name>ATP</name>
        <dbReference type="ChEBI" id="CHEBI:30616"/>
    </ligand>
</feature>
<evidence type="ECO:0000256" key="11">
    <source>
        <dbReference type="PIRSR" id="PIRSR630616-3"/>
    </source>
</evidence>
<reference evidence="15 16" key="2">
    <citation type="submission" date="2018-11" db="EMBL/GenBank/DDBJ databases">
        <authorList>
            <consortium name="Pathogen Informatics"/>
        </authorList>
    </citation>
    <scope>NUCLEOTIDE SEQUENCE [LARGE SCALE GENOMIC DNA]</scope>
</reference>
<reference evidence="17" key="1">
    <citation type="submission" date="2017-02" db="UniProtKB">
        <authorList>
            <consortium name="WormBaseParasite"/>
        </authorList>
    </citation>
    <scope>IDENTIFICATION</scope>
</reference>
<keyword evidence="3" id="KW-0808">Transferase</keyword>